<dbReference type="PANTHER" id="PTHR23502:SF164">
    <property type="entry name" value="MAJOR FACILITATOR SUPERFAMILY (MFS) PROFILE DOMAIN-CONTAINING PROTEIN"/>
    <property type="match status" value="1"/>
</dbReference>
<dbReference type="GO" id="GO:0005886">
    <property type="term" value="C:plasma membrane"/>
    <property type="evidence" value="ECO:0007669"/>
    <property type="project" value="TreeGrafter"/>
</dbReference>
<dbReference type="PROSITE" id="PS50850">
    <property type="entry name" value="MFS"/>
    <property type="match status" value="1"/>
</dbReference>
<dbReference type="AlphaFoldDB" id="A0AA38VQ13"/>
<feature type="transmembrane region" description="Helical" evidence="5">
    <location>
        <begin position="419"/>
        <end position="438"/>
    </location>
</feature>
<organism evidence="7 8">
    <name type="scientific">Pleurostoma richardsiae</name>
    <dbReference type="NCBI Taxonomy" id="41990"/>
    <lineage>
        <taxon>Eukaryota</taxon>
        <taxon>Fungi</taxon>
        <taxon>Dikarya</taxon>
        <taxon>Ascomycota</taxon>
        <taxon>Pezizomycotina</taxon>
        <taxon>Sordariomycetes</taxon>
        <taxon>Sordariomycetidae</taxon>
        <taxon>Calosphaeriales</taxon>
        <taxon>Pleurostomataceae</taxon>
        <taxon>Pleurostoma</taxon>
    </lineage>
</organism>
<feature type="transmembrane region" description="Helical" evidence="5">
    <location>
        <begin position="142"/>
        <end position="161"/>
    </location>
</feature>
<sequence length="561" mass="61172">MGSDYDKTTHRHVEIVDDHSLEPDLLKPADVESEFFDGDVNLSGPGDIVYLIPTPSPDPRDPLNLSVLRKLIVLAIVALYSSVGLTMVSGLGALLGTFIPVYVAEGRTVADITHLMTYPTLFMGIGNIFGMPLALAVGRRPVFLVSSVVLVVACILCATQKSYEWHLASRMILGLAAGQSEALCPLMVQETFFLHERGKYQMIFSAAGNILTTIFTLLTSYIGKGIGSEGWYGLGAGLSALVLVISIFLLPETKYDRPLSAYQGQAARVSTFAAGDREDGQQDESYTARRLSTRDVRELDSVNYKPRTLASDMRLFVNKPDWEEGFRTLRRMCTIILFPDILWAFLLNGLTLGVNVAMATTYGNILSAVPYSWAQENISFAMTGQIVVSLVALPALGWGSDWAVKLLARRNGGVHQPQYRLVTLVFPILVGVLSAVLYGEAAQHPYRLHWFAIVFAVNAYYFAFVGANQAGIVYALDSYPTRSGPALVVICAGRGILSFGTSYAVQPFIGLKGYDGAFIVYGILTGVFGAIGILVYTFSARIRAFCSRYAVQTSETKPTYS</sequence>
<feature type="transmembrane region" description="Helical" evidence="5">
    <location>
        <begin position="167"/>
        <end position="188"/>
    </location>
</feature>
<evidence type="ECO:0000256" key="5">
    <source>
        <dbReference type="SAM" id="Phobius"/>
    </source>
</evidence>
<feature type="transmembrane region" description="Helical" evidence="5">
    <location>
        <begin position="335"/>
        <end position="358"/>
    </location>
</feature>
<dbReference type="PANTHER" id="PTHR23502">
    <property type="entry name" value="MAJOR FACILITATOR SUPERFAMILY"/>
    <property type="match status" value="1"/>
</dbReference>
<proteinExistence type="predicted"/>
<comment type="caution">
    <text evidence="7">The sequence shown here is derived from an EMBL/GenBank/DDBJ whole genome shotgun (WGS) entry which is preliminary data.</text>
</comment>
<feature type="transmembrane region" description="Helical" evidence="5">
    <location>
        <begin position="450"/>
        <end position="474"/>
    </location>
</feature>
<feature type="domain" description="Major facilitator superfamily (MFS) profile" evidence="6">
    <location>
        <begin position="70"/>
        <end position="543"/>
    </location>
</feature>
<feature type="transmembrane region" description="Helical" evidence="5">
    <location>
        <begin position="115"/>
        <end position="135"/>
    </location>
</feature>
<dbReference type="Gene3D" id="1.20.1250.20">
    <property type="entry name" value="MFS general substrate transporter like domains"/>
    <property type="match status" value="1"/>
</dbReference>
<feature type="transmembrane region" description="Helical" evidence="5">
    <location>
        <begin position="486"/>
        <end position="506"/>
    </location>
</feature>
<accession>A0AA38VQ13</accession>
<dbReference type="Proteomes" id="UP001174694">
    <property type="component" value="Unassembled WGS sequence"/>
</dbReference>
<keyword evidence="3 5" id="KW-1133">Transmembrane helix</keyword>
<name>A0AA38VQ13_9PEZI</name>
<evidence type="ECO:0000256" key="2">
    <source>
        <dbReference type="ARBA" id="ARBA00022692"/>
    </source>
</evidence>
<keyword evidence="2 5" id="KW-0812">Transmembrane</keyword>
<evidence type="ECO:0000256" key="1">
    <source>
        <dbReference type="ARBA" id="ARBA00004141"/>
    </source>
</evidence>
<reference evidence="7" key="1">
    <citation type="submission" date="2022-07" db="EMBL/GenBank/DDBJ databases">
        <title>Fungi with potential for degradation of polypropylene.</title>
        <authorList>
            <person name="Gostincar C."/>
        </authorList>
    </citation>
    <scope>NUCLEOTIDE SEQUENCE</scope>
    <source>
        <strain evidence="7">EXF-13308</strain>
    </source>
</reference>
<feature type="transmembrane region" description="Helical" evidence="5">
    <location>
        <begin position="230"/>
        <end position="250"/>
    </location>
</feature>
<evidence type="ECO:0000313" key="7">
    <source>
        <dbReference type="EMBL" id="KAJ9144493.1"/>
    </source>
</evidence>
<dbReference type="InterPro" id="IPR011701">
    <property type="entry name" value="MFS"/>
</dbReference>
<gene>
    <name evidence="7" type="ORF">NKR23_g5874</name>
</gene>
<feature type="transmembrane region" description="Helical" evidence="5">
    <location>
        <begin position="518"/>
        <end position="538"/>
    </location>
</feature>
<evidence type="ECO:0000256" key="4">
    <source>
        <dbReference type="ARBA" id="ARBA00023136"/>
    </source>
</evidence>
<evidence type="ECO:0000259" key="6">
    <source>
        <dbReference type="PROSITE" id="PS50850"/>
    </source>
</evidence>
<feature type="transmembrane region" description="Helical" evidence="5">
    <location>
        <begin position="200"/>
        <end position="218"/>
    </location>
</feature>
<evidence type="ECO:0000256" key="3">
    <source>
        <dbReference type="ARBA" id="ARBA00022989"/>
    </source>
</evidence>
<dbReference type="Pfam" id="PF07690">
    <property type="entry name" value="MFS_1"/>
    <property type="match status" value="1"/>
</dbReference>
<dbReference type="SUPFAM" id="SSF103473">
    <property type="entry name" value="MFS general substrate transporter"/>
    <property type="match status" value="1"/>
</dbReference>
<protein>
    <submittedName>
        <fullName evidence="7">Major facilitator superfamily transporter</fullName>
    </submittedName>
</protein>
<feature type="transmembrane region" description="Helical" evidence="5">
    <location>
        <begin position="71"/>
        <end position="103"/>
    </location>
</feature>
<keyword evidence="4 5" id="KW-0472">Membrane</keyword>
<dbReference type="InterPro" id="IPR020846">
    <property type="entry name" value="MFS_dom"/>
</dbReference>
<comment type="subcellular location">
    <subcellularLocation>
        <location evidence="1">Membrane</location>
        <topology evidence="1">Multi-pass membrane protein</topology>
    </subcellularLocation>
</comment>
<dbReference type="EMBL" id="JANBVO010000016">
    <property type="protein sequence ID" value="KAJ9144493.1"/>
    <property type="molecule type" value="Genomic_DNA"/>
</dbReference>
<dbReference type="GO" id="GO:0022857">
    <property type="term" value="F:transmembrane transporter activity"/>
    <property type="evidence" value="ECO:0007669"/>
    <property type="project" value="InterPro"/>
</dbReference>
<dbReference type="InterPro" id="IPR036259">
    <property type="entry name" value="MFS_trans_sf"/>
</dbReference>
<feature type="transmembrane region" description="Helical" evidence="5">
    <location>
        <begin position="378"/>
        <end position="398"/>
    </location>
</feature>
<evidence type="ECO:0000313" key="8">
    <source>
        <dbReference type="Proteomes" id="UP001174694"/>
    </source>
</evidence>
<keyword evidence="8" id="KW-1185">Reference proteome</keyword>